<name>A0ABT5VKY0_9BACI</name>
<dbReference type="Gene3D" id="3.30.470.20">
    <property type="entry name" value="ATP-grasp fold, B domain"/>
    <property type="match status" value="1"/>
</dbReference>
<evidence type="ECO:0000313" key="6">
    <source>
        <dbReference type="EMBL" id="MDE5415407.1"/>
    </source>
</evidence>
<evidence type="ECO:0000256" key="2">
    <source>
        <dbReference type="ARBA" id="ARBA00022741"/>
    </source>
</evidence>
<dbReference type="Pfam" id="PF18603">
    <property type="entry name" value="LAL_C2"/>
    <property type="match status" value="1"/>
</dbReference>
<sequence>MNVLLIGLNKSWAETLNHISKINLYVIEEPDLWKNKRMSQSDYPNIKEVKLLEYQFKEKDELNQIINYANSIKADVIIPGLEYSVAPASYVASTLNLPNLGVEAANTLTNKHSLRKMMKKTKVSQPRYKKVSNIDEVREFFEGPIVIKPSNRQASAGVIKVYDEKDIETSWEHSRGFNEGVHVTERNIKEEFLVEELLTGQEISVEVLVSRGNIKFFNVTVKETMDGKFPVEIGHYLPGNFPEDLNNKLKLNIKSLINQLDIQTGILHAEWIIVNETPYLIECAGRAPGDYIFQMIKLAYDFCPYTAMLDIYSNEETHINPKENRGVAITFLSTLENGYLKAIKGLDDVKLKPEVLNTAQFVEVGGEVTTLKSSWDRLGMIMCSGTTGQDALENTRRYRETVIFEVESTTVTNRP</sequence>
<keyword evidence="2 4" id="KW-0547">Nucleotide-binding</keyword>
<organism evidence="6 7">
    <name type="scientific">Alkalihalobacterium chitinilyticum</name>
    <dbReference type="NCBI Taxonomy" id="2980103"/>
    <lineage>
        <taxon>Bacteria</taxon>
        <taxon>Bacillati</taxon>
        <taxon>Bacillota</taxon>
        <taxon>Bacilli</taxon>
        <taxon>Bacillales</taxon>
        <taxon>Bacillaceae</taxon>
        <taxon>Alkalihalobacterium</taxon>
    </lineage>
</organism>
<dbReference type="EMBL" id="JAOTPO010000015">
    <property type="protein sequence ID" value="MDE5415407.1"/>
    <property type="molecule type" value="Genomic_DNA"/>
</dbReference>
<dbReference type="Gene3D" id="3.30.1490.20">
    <property type="entry name" value="ATP-grasp fold, A domain"/>
    <property type="match status" value="1"/>
</dbReference>
<feature type="domain" description="ATP-grasp" evidence="5">
    <location>
        <begin position="115"/>
        <end position="313"/>
    </location>
</feature>
<accession>A0ABT5VKY0</accession>
<dbReference type="Pfam" id="PF13535">
    <property type="entry name" value="ATP-grasp_4"/>
    <property type="match status" value="1"/>
</dbReference>
<keyword evidence="7" id="KW-1185">Reference proteome</keyword>
<evidence type="ECO:0000256" key="4">
    <source>
        <dbReference type="PROSITE-ProRule" id="PRU00409"/>
    </source>
</evidence>
<proteinExistence type="predicted"/>
<dbReference type="InterPro" id="IPR040570">
    <property type="entry name" value="LAL_C2"/>
</dbReference>
<dbReference type="Gene3D" id="3.40.50.20">
    <property type="match status" value="1"/>
</dbReference>
<dbReference type="PROSITE" id="PS50975">
    <property type="entry name" value="ATP_GRASP"/>
    <property type="match status" value="1"/>
</dbReference>
<keyword evidence="1" id="KW-0436">Ligase</keyword>
<protein>
    <submittedName>
        <fullName evidence="6">ATP-grasp domain-containing protein</fullName>
    </submittedName>
</protein>
<comment type="caution">
    <text evidence="6">The sequence shown here is derived from an EMBL/GenBank/DDBJ whole genome shotgun (WGS) entry which is preliminary data.</text>
</comment>
<dbReference type="PANTHER" id="PTHR43585:SF2">
    <property type="entry name" value="ATP-GRASP ENZYME FSQD"/>
    <property type="match status" value="1"/>
</dbReference>
<dbReference type="InterPro" id="IPR011761">
    <property type="entry name" value="ATP-grasp"/>
</dbReference>
<dbReference type="Proteomes" id="UP001148125">
    <property type="component" value="Unassembled WGS sequence"/>
</dbReference>
<evidence type="ECO:0000259" key="5">
    <source>
        <dbReference type="PROSITE" id="PS50975"/>
    </source>
</evidence>
<evidence type="ECO:0000256" key="1">
    <source>
        <dbReference type="ARBA" id="ARBA00022598"/>
    </source>
</evidence>
<dbReference type="PANTHER" id="PTHR43585">
    <property type="entry name" value="FUMIPYRROLE BIOSYNTHESIS PROTEIN C"/>
    <property type="match status" value="1"/>
</dbReference>
<dbReference type="SUPFAM" id="SSF56059">
    <property type="entry name" value="Glutathione synthetase ATP-binding domain-like"/>
    <property type="match status" value="1"/>
</dbReference>
<dbReference type="InterPro" id="IPR052032">
    <property type="entry name" value="ATP-dep_AA_Ligase"/>
</dbReference>
<evidence type="ECO:0000256" key="3">
    <source>
        <dbReference type="ARBA" id="ARBA00022840"/>
    </source>
</evidence>
<keyword evidence="3 4" id="KW-0067">ATP-binding</keyword>
<gene>
    <name evidence="6" type="ORF">N7Z68_18765</name>
</gene>
<dbReference type="InterPro" id="IPR013815">
    <property type="entry name" value="ATP_grasp_subdomain_1"/>
</dbReference>
<reference evidence="6" key="1">
    <citation type="submission" date="2024-05" db="EMBL/GenBank/DDBJ databases">
        <title>Alkalihalobacillus sp. strain MEB203 novel alkaliphilic bacterium from Lonar Lake, India.</title>
        <authorList>
            <person name="Joshi A."/>
            <person name="Thite S."/>
            <person name="Mengade P."/>
        </authorList>
    </citation>
    <scope>NUCLEOTIDE SEQUENCE</scope>
    <source>
        <strain evidence="6">MEB 203</strain>
    </source>
</reference>
<dbReference type="RefSeq" id="WP_275120001.1">
    <property type="nucleotide sequence ID" value="NZ_JAOTPO010000015.1"/>
</dbReference>
<evidence type="ECO:0000313" key="7">
    <source>
        <dbReference type="Proteomes" id="UP001148125"/>
    </source>
</evidence>